<dbReference type="EMBL" id="LNAM01000153">
    <property type="protein sequence ID" value="KSV59084.1"/>
    <property type="molecule type" value="Genomic_DNA"/>
</dbReference>
<dbReference type="SUPFAM" id="SSF55729">
    <property type="entry name" value="Acyl-CoA N-acyltransferases (Nat)"/>
    <property type="match status" value="1"/>
</dbReference>
<organism evidence="2 3">
    <name type="scientific">Acetivibrio ethanolgignens</name>
    <dbReference type="NCBI Taxonomy" id="290052"/>
    <lineage>
        <taxon>Bacteria</taxon>
        <taxon>Bacillati</taxon>
        <taxon>Bacillota</taxon>
        <taxon>Clostridia</taxon>
        <taxon>Eubacteriales</taxon>
        <taxon>Oscillospiraceae</taxon>
        <taxon>Acetivibrio</taxon>
    </lineage>
</organism>
<accession>A0A0V8QF36</accession>
<dbReference type="InterPro" id="IPR016181">
    <property type="entry name" value="Acyl_CoA_acyltransferase"/>
</dbReference>
<dbReference type="Pfam" id="PF13527">
    <property type="entry name" value="Acetyltransf_9"/>
    <property type="match status" value="1"/>
</dbReference>
<dbReference type="PANTHER" id="PTHR37817:SF1">
    <property type="entry name" value="N-ACETYLTRANSFERASE EIS"/>
    <property type="match status" value="1"/>
</dbReference>
<dbReference type="InterPro" id="IPR051554">
    <property type="entry name" value="Acetyltransferase_Eis"/>
</dbReference>
<protein>
    <recommendedName>
        <fullName evidence="1">N-acetyltransferase domain-containing protein</fullName>
    </recommendedName>
</protein>
<dbReference type="OrthoDB" id="1986015at2"/>
<keyword evidence="3" id="KW-1185">Reference proteome</keyword>
<feature type="domain" description="N-acetyltransferase" evidence="1">
    <location>
        <begin position="1"/>
        <end position="189"/>
    </location>
</feature>
<dbReference type="GO" id="GO:0030649">
    <property type="term" value="P:aminoglycoside antibiotic catabolic process"/>
    <property type="evidence" value="ECO:0007669"/>
    <property type="project" value="TreeGrafter"/>
</dbReference>
<gene>
    <name evidence="2" type="ORF">ASU35_01850</name>
</gene>
<dbReference type="RefSeq" id="WP_058352720.1">
    <property type="nucleotide sequence ID" value="NZ_CABMMD010000153.1"/>
</dbReference>
<comment type="caution">
    <text evidence="2">The sequence shown here is derived from an EMBL/GenBank/DDBJ whole genome shotgun (WGS) entry which is preliminary data.</text>
</comment>
<dbReference type="InterPro" id="IPR000182">
    <property type="entry name" value="GNAT_dom"/>
</dbReference>
<dbReference type="STRING" id="290052.ASU35_01850"/>
<reference evidence="2 3" key="1">
    <citation type="submission" date="2015-11" db="EMBL/GenBank/DDBJ databases">
        <title>Butyribacter intestini gen. nov., sp. nov., a butyric acid-producing bacterium of the family Lachnospiraceae isolated from the human faeces.</title>
        <authorList>
            <person name="Zou Y."/>
            <person name="Xue W."/>
            <person name="Luo G."/>
            <person name="Lv M."/>
        </authorList>
    </citation>
    <scope>NUCLEOTIDE SEQUENCE [LARGE SCALE GENOMIC DNA]</scope>
    <source>
        <strain evidence="2 3">ACET-33324</strain>
    </source>
</reference>
<evidence type="ECO:0000259" key="1">
    <source>
        <dbReference type="PROSITE" id="PS51186"/>
    </source>
</evidence>
<sequence>MVKGFAQEYKLWQKCFLDTEEYTDYYFQEKTKDNIILRMFRENELVSMVHLNPYTICWQGRKQTLYYIVGVCTEENHRKKGYMRKLLKEAFLYMKKKGCPFTYLMPAKKEIYEPFDFHFIYTQKRLKGQLAGLELAAAEKKSGLLVRIFEELTQEEKEEAAGFQNRKLSERFDLYALRSISYLERLSKEMKAAGGELLFFYDKNGKICATVAYMAEEAEGICEAAESILEGEAAAMVFEALEERLLKRKDSWNICFLELGFWPEELSWWIEKPELFEKPIIMAKALGAEEEKKELLEKLKASRVYLNEIV</sequence>
<proteinExistence type="predicted"/>
<dbReference type="GO" id="GO:0034069">
    <property type="term" value="F:aminoglycoside N-acetyltransferase activity"/>
    <property type="evidence" value="ECO:0007669"/>
    <property type="project" value="TreeGrafter"/>
</dbReference>
<dbReference type="Gene3D" id="3.40.630.30">
    <property type="match status" value="1"/>
</dbReference>
<dbReference type="AlphaFoldDB" id="A0A0V8QF36"/>
<dbReference type="Proteomes" id="UP000054874">
    <property type="component" value="Unassembled WGS sequence"/>
</dbReference>
<name>A0A0V8QF36_9FIRM</name>
<dbReference type="CDD" id="cd04301">
    <property type="entry name" value="NAT_SF"/>
    <property type="match status" value="1"/>
</dbReference>
<evidence type="ECO:0000313" key="2">
    <source>
        <dbReference type="EMBL" id="KSV59084.1"/>
    </source>
</evidence>
<dbReference type="PROSITE" id="PS51186">
    <property type="entry name" value="GNAT"/>
    <property type="match status" value="1"/>
</dbReference>
<evidence type="ECO:0000313" key="3">
    <source>
        <dbReference type="Proteomes" id="UP000054874"/>
    </source>
</evidence>
<dbReference type="PANTHER" id="PTHR37817">
    <property type="entry name" value="N-ACETYLTRANSFERASE EIS"/>
    <property type="match status" value="1"/>
</dbReference>